<dbReference type="InterPro" id="IPR009057">
    <property type="entry name" value="Homeodomain-like_sf"/>
</dbReference>
<sequence>MASSSVGPDSGAGAGAGAAAPPPPSEPPASFTPEQVACVCEALLQAGAASRLAAFLAALPPPQAGEVEPLLRARALVAFQREDFAELYRLLESRPFPPRHHRFLQDLFLRARYREAERARGRQLGAVDKYRLRKKFPLPPTIWDGEETVYCFKERSRSALRDCYRRNRYPAPDEKRRLAQTTGLSLTQVSNWFKNRRQRDRGGAGATAKSESDGNHSTEDESSRGPEDTEMGTSSGQDGESVSNSVFLSANTTCSSASSVLLNGSFVTTSPQPILLNGGSVIQTSNGVIINGLTLGDGQAITLSPVNATSPILLNGSTLLGNKSPLHPVELESKPSQNALSTVILSSSGSANFQNVQSGVDIKVEDSREASPISALPSLVFGQNGSAALQNPQLSGTNTQEMKADRQQAIASQGISVPGAVQNPHVLSISQLPQSQQAVSDPKVTQVTQIVSIPQVVPSGEVAAMSQVLQAQPVVSGSQVVPMSHIVPSSQPSQVTNAIPSSQVSIVPRVSPPAQRVVTPHSFQSSSVVSLPTANHLAVPSMQNTQTSSVATVVQAPTGLATAPISQVSPPSQMIPLSQPAQGAQVISPAQMVPLSPVYSVSQAATTSHQLLSIPQVPQGSQIVSLPQVVPTSQVVTLQQGIGPIQIVANTTPIKVNQVGASQVASGGISQGNVHFINTNMGMAALQLQGQTPGNLLLTNPVVGNTILTGVTLQQGKLIFTATFPASMLMSAVPSTATHIKQEEVAFPDGDIALPVATVNTASAASKDPFGPGVIVTTSVPAAPSGAVVAPMHMNPAGTMNSTVNQPAVAFDADGDDSNMNTSTLAQTGLFSNFPMEGLVLPSMPVSQQQVVWPSSLSGQSACAGIEVQGVDAEELFEIEKGTVRTLDGTGEQHGLLRLPDGEELLLGCSEDEDPLQGRSLDSHEMTREGKVLTQLQSVPVEESLDL</sequence>
<dbReference type="GO" id="GO:0000978">
    <property type="term" value="F:RNA polymerase II cis-regulatory region sequence-specific DNA binding"/>
    <property type="evidence" value="ECO:0007669"/>
    <property type="project" value="TreeGrafter"/>
</dbReference>
<name>A0A6P8S1K9_GEOSA</name>
<keyword evidence="8" id="KW-0804">Transcription</keyword>
<dbReference type="GO" id="GO:0005737">
    <property type="term" value="C:cytoplasm"/>
    <property type="evidence" value="ECO:0007669"/>
    <property type="project" value="UniProtKB-SubCell"/>
</dbReference>
<keyword evidence="6 10" id="KW-0238">DNA-binding</keyword>
<dbReference type="FunFam" id="1.10.10.60:FF:000085">
    <property type="entry name" value="SIX homeobox 5"/>
    <property type="match status" value="1"/>
</dbReference>
<dbReference type="InterPro" id="IPR031701">
    <property type="entry name" value="SIX1_SD"/>
</dbReference>
<dbReference type="InParanoid" id="A0A6P8S1K9"/>
<dbReference type="FunCoup" id="A0A6P8S1K9">
    <property type="interactions" value="1027"/>
</dbReference>
<dbReference type="KEGG" id="gsh:117365593"/>
<dbReference type="SMART" id="SM00389">
    <property type="entry name" value="HOX"/>
    <property type="match status" value="1"/>
</dbReference>
<feature type="region of interest" description="Disordered" evidence="12">
    <location>
        <begin position="189"/>
        <end position="242"/>
    </location>
</feature>
<evidence type="ECO:0000259" key="13">
    <source>
        <dbReference type="PROSITE" id="PS50071"/>
    </source>
</evidence>
<keyword evidence="4" id="KW-0217">Developmental protein</keyword>
<feature type="region of interest" description="Disordered" evidence="12">
    <location>
        <begin position="1"/>
        <end position="32"/>
    </location>
</feature>
<gene>
    <name evidence="15" type="primary">SIX5</name>
</gene>
<evidence type="ECO:0000256" key="4">
    <source>
        <dbReference type="ARBA" id="ARBA00022473"/>
    </source>
</evidence>
<feature type="compositionally biased region" description="Polar residues" evidence="12">
    <location>
        <begin position="231"/>
        <end position="242"/>
    </location>
</feature>
<dbReference type="PANTHER" id="PTHR10390:SF40">
    <property type="entry name" value="HOMEOBOX PROTEIN SIX5"/>
    <property type="match status" value="1"/>
</dbReference>
<dbReference type="PANTHER" id="PTHR10390">
    <property type="entry name" value="HOMEOBOX PROTEIN SIX"/>
    <property type="match status" value="1"/>
</dbReference>
<feature type="compositionally biased region" description="Basic and acidic residues" evidence="12">
    <location>
        <begin position="210"/>
        <end position="227"/>
    </location>
</feature>
<reference evidence="15" key="1">
    <citation type="submission" date="2025-08" db="UniProtKB">
        <authorList>
            <consortium name="RefSeq"/>
        </authorList>
    </citation>
    <scope>IDENTIFICATION</scope>
</reference>
<evidence type="ECO:0000256" key="8">
    <source>
        <dbReference type="ARBA" id="ARBA00023163"/>
    </source>
</evidence>
<dbReference type="GO" id="GO:0005634">
    <property type="term" value="C:nucleus"/>
    <property type="evidence" value="ECO:0007669"/>
    <property type="project" value="UniProtKB-SubCell"/>
</dbReference>
<dbReference type="GeneID" id="117365593"/>
<feature type="domain" description="Homeobox" evidence="13">
    <location>
        <begin position="152"/>
        <end position="203"/>
    </location>
</feature>
<evidence type="ECO:0000256" key="11">
    <source>
        <dbReference type="RuleBase" id="RU000682"/>
    </source>
</evidence>
<protein>
    <submittedName>
        <fullName evidence="15">Homeobox protein SIX5</fullName>
    </submittedName>
</protein>
<keyword evidence="14" id="KW-1185">Reference proteome</keyword>
<organism evidence="14 15">
    <name type="scientific">Geotrypetes seraphini</name>
    <name type="common">Gaboon caecilian</name>
    <name type="synonym">Caecilia seraphini</name>
    <dbReference type="NCBI Taxonomy" id="260995"/>
    <lineage>
        <taxon>Eukaryota</taxon>
        <taxon>Metazoa</taxon>
        <taxon>Chordata</taxon>
        <taxon>Craniata</taxon>
        <taxon>Vertebrata</taxon>
        <taxon>Euteleostomi</taxon>
        <taxon>Amphibia</taxon>
        <taxon>Gymnophiona</taxon>
        <taxon>Geotrypetes</taxon>
    </lineage>
</organism>
<dbReference type="GO" id="GO:0000981">
    <property type="term" value="F:DNA-binding transcription factor activity, RNA polymerase II-specific"/>
    <property type="evidence" value="ECO:0007669"/>
    <property type="project" value="InterPro"/>
</dbReference>
<evidence type="ECO:0000256" key="9">
    <source>
        <dbReference type="ARBA" id="ARBA00023242"/>
    </source>
</evidence>
<dbReference type="PROSITE" id="PS00027">
    <property type="entry name" value="HOMEOBOX_1"/>
    <property type="match status" value="1"/>
</dbReference>
<keyword evidence="9 10" id="KW-0539">Nucleus</keyword>
<evidence type="ECO:0000256" key="3">
    <source>
        <dbReference type="ARBA" id="ARBA00008161"/>
    </source>
</evidence>
<dbReference type="AlphaFoldDB" id="A0A6P8S1K9"/>
<comment type="subcellular location">
    <subcellularLocation>
        <location evidence="2">Cytoplasm</location>
    </subcellularLocation>
    <subcellularLocation>
        <location evidence="1 10 11">Nucleus</location>
    </subcellularLocation>
</comment>
<dbReference type="OrthoDB" id="6159439at2759"/>
<evidence type="ECO:0000256" key="1">
    <source>
        <dbReference type="ARBA" id="ARBA00004123"/>
    </source>
</evidence>
<evidence type="ECO:0000256" key="12">
    <source>
        <dbReference type="SAM" id="MobiDB-lite"/>
    </source>
</evidence>
<keyword evidence="7 10" id="KW-0371">Homeobox</keyword>
<dbReference type="InterPro" id="IPR017970">
    <property type="entry name" value="Homeobox_CS"/>
</dbReference>
<dbReference type="SUPFAM" id="SSF46689">
    <property type="entry name" value="Homeodomain-like"/>
    <property type="match status" value="1"/>
</dbReference>
<feature type="DNA-binding region" description="Homeobox" evidence="10">
    <location>
        <begin position="154"/>
        <end position="204"/>
    </location>
</feature>
<evidence type="ECO:0000313" key="15">
    <source>
        <dbReference type="RefSeq" id="XP_033812025.1"/>
    </source>
</evidence>
<evidence type="ECO:0000313" key="14">
    <source>
        <dbReference type="Proteomes" id="UP000515159"/>
    </source>
</evidence>
<dbReference type="PROSITE" id="PS50071">
    <property type="entry name" value="HOMEOBOX_2"/>
    <property type="match status" value="1"/>
</dbReference>
<accession>A0A6P8S1K9</accession>
<proteinExistence type="inferred from homology"/>
<evidence type="ECO:0000256" key="7">
    <source>
        <dbReference type="ARBA" id="ARBA00023155"/>
    </source>
</evidence>
<dbReference type="InterPro" id="IPR001356">
    <property type="entry name" value="HD"/>
</dbReference>
<dbReference type="CTD" id="147912"/>
<evidence type="ECO:0000256" key="10">
    <source>
        <dbReference type="PROSITE-ProRule" id="PRU00108"/>
    </source>
</evidence>
<keyword evidence="5" id="KW-0805">Transcription regulation</keyword>
<comment type="similarity">
    <text evidence="3">Belongs to the SIX/Sine oculis homeobox family.</text>
</comment>
<evidence type="ECO:0000256" key="5">
    <source>
        <dbReference type="ARBA" id="ARBA00023015"/>
    </source>
</evidence>
<dbReference type="Pfam" id="PF16878">
    <property type="entry name" value="SIX1_SD"/>
    <property type="match status" value="1"/>
</dbReference>
<dbReference type="Proteomes" id="UP000515159">
    <property type="component" value="Chromosome 8"/>
</dbReference>
<feature type="region of interest" description="Disordered" evidence="12">
    <location>
        <begin position="912"/>
        <end position="947"/>
    </location>
</feature>
<feature type="compositionally biased region" description="Basic and acidic residues" evidence="12">
    <location>
        <begin position="921"/>
        <end position="931"/>
    </location>
</feature>
<dbReference type="Gene3D" id="1.10.10.60">
    <property type="entry name" value="Homeodomain-like"/>
    <property type="match status" value="1"/>
</dbReference>
<dbReference type="CDD" id="cd00086">
    <property type="entry name" value="homeodomain"/>
    <property type="match status" value="1"/>
</dbReference>
<evidence type="ECO:0000256" key="6">
    <source>
        <dbReference type="ARBA" id="ARBA00023125"/>
    </source>
</evidence>
<evidence type="ECO:0000256" key="2">
    <source>
        <dbReference type="ARBA" id="ARBA00004496"/>
    </source>
</evidence>
<dbReference type="RefSeq" id="XP_033812025.1">
    <property type="nucleotide sequence ID" value="XM_033956134.1"/>
</dbReference>
<dbReference type="GO" id="GO:0005667">
    <property type="term" value="C:transcription regulator complex"/>
    <property type="evidence" value="ECO:0007669"/>
    <property type="project" value="TreeGrafter"/>
</dbReference>
<dbReference type="Pfam" id="PF00046">
    <property type="entry name" value="Homeodomain"/>
    <property type="match status" value="1"/>
</dbReference>